<feature type="compositionally biased region" description="Polar residues" evidence="1">
    <location>
        <begin position="27"/>
        <end position="47"/>
    </location>
</feature>
<protein>
    <submittedName>
        <fullName evidence="2">Uncharacterized protein</fullName>
    </submittedName>
</protein>
<organism evidence="2 3">
    <name type="scientific">Vitis vinifera</name>
    <name type="common">Grape</name>
    <dbReference type="NCBI Taxonomy" id="29760"/>
    <lineage>
        <taxon>Eukaryota</taxon>
        <taxon>Viridiplantae</taxon>
        <taxon>Streptophyta</taxon>
        <taxon>Embryophyta</taxon>
        <taxon>Tracheophyta</taxon>
        <taxon>Spermatophyta</taxon>
        <taxon>Magnoliopsida</taxon>
        <taxon>eudicotyledons</taxon>
        <taxon>Gunneridae</taxon>
        <taxon>Pentapetalae</taxon>
        <taxon>rosids</taxon>
        <taxon>Vitales</taxon>
        <taxon>Vitaceae</taxon>
        <taxon>Viteae</taxon>
        <taxon>Vitis</taxon>
    </lineage>
</organism>
<name>A0A438IQ92_VITVI</name>
<feature type="region of interest" description="Disordered" evidence="1">
    <location>
        <begin position="27"/>
        <end position="70"/>
    </location>
</feature>
<evidence type="ECO:0000313" key="2">
    <source>
        <dbReference type="EMBL" id="RVW98883.1"/>
    </source>
</evidence>
<evidence type="ECO:0000256" key="1">
    <source>
        <dbReference type="SAM" id="MobiDB-lite"/>
    </source>
</evidence>
<dbReference type="AlphaFoldDB" id="A0A438IQ92"/>
<dbReference type="EMBL" id="QGNW01000090">
    <property type="protein sequence ID" value="RVW98883.1"/>
    <property type="molecule type" value="Genomic_DNA"/>
</dbReference>
<sequence length="155" mass="17092">MLSEEVHIESSSKDIKDSFKGALNSYQEVDSTSVTQSSRPSIANASASGYDGLRGGIDDEDEDHGSKKVVQGIGAIGKPYKGREQMMTPYNEELLLGSSESMSIRTQFIDSSNEANVYFSYVMNYGQPSSLTDEEYGMSSYSPTVQMLYQVPYQM</sequence>
<comment type="caution">
    <text evidence="2">The sequence shown here is derived from an EMBL/GenBank/DDBJ whole genome shotgun (WGS) entry which is preliminary data.</text>
</comment>
<proteinExistence type="predicted"/>
<dbReference type="Proteomes" id="UP000288805">
    <property type="component" value="Unassembled WGS sequence"/>
</dbReference>
<reference evidence="2 3" key="1">
    <citation type="journal article" date="2018" name="PLoS Genet.">
        <title>Population sequencing reveals clonal diversity and ancestral inbreeding in the grapevine cultivar Chardonnay.</title>
        <authorList>
            <person name="Roach M.J."/>
            <person name="Johnson D.L."/>
            <person name="Bohlmann J."/>
            <person name="van Vuuren H.J."/>
            <person name="Jones S.J."/>
            <person name="Pretorius I.S."/>
            <person name="Schmidt S.A."/>
            <person name="Borneman A.R."/>
        </authorList>
    </citation>
    <scope>NUCLEOTIDE SEQUENCE [LARGE SCALE GENOMIC DNA]</scope>
    <source>
        <strain evidence="3">cv. Chardonnay</strain>
        <tissue evidence="2">Leaf</tissue>
    </source>
</reference>
<gene>
    <name evidence="2" type="ORF">CK203_033816</name>
</gene>
<evidence type="ECO:0000313" key="3">
    <source>
        <dbReference type="Proteomes" id="UP000288805"/>
    </source>
</evidence>
<accession>A0A438IQ92</accession>